<dbReference type="EMBL" id="RHWT01000012">
    <property type="protein sequence ID" value="RSB30799.1"/>
    <property type="molecule type" value="Genomic_DNA"/>
</dbReference>
<keyword evidence="1" id="KW-0472">Membrane</keyword>
<evidence type="ECO:0008006" key="4">
    <source>
        <dbReference type="Google" id="ProtNLM"/>
    </source>
</evidence>
<accession>A0A3R9B3S3</accession>
<dbReference type="Proteomes" id="UP000275321">
    <property type="component" value="Unassembled WGS sequence"/>
</dbReference>
<dbReference type="Pfam" id="PF05106">
    <property type="entry name" value="Phage_holin_3_1"/>
    <property type="match status" value="1"/>
</dbReference>
<evidence type="ECO:0000256" key="1">
    <source>
        <dbReference type="SAM" id="Phobius"/>
    </source>
</evidence>
<feature type="transmembrane region" description="Helical" evidence="1">
    <location>
        <begin position="49"/>
        <end position="66"/>
    </location>
</feature>
<proteinExistence type="predicted"/>
<sequence>MQNFTPPGGCGPLLHFLHENRLALQGALTAFFIALLFSLLDGVAWRRSFTAGFICGFVALAVVSFFEQLGVSDMDWSFVIGAAVGGAGVDPCRSLINAAVTLFASQKGINDDQR</sequence>
<reference evidence="2 3" key="1">
    <citation type="submission" date="2018-10" db="EMBL/GenBank/DDBJ databases">
        <title>Transmission dynamics of multidrug resistant bacteria on intensive care unit surfaces.</title>
        <authorList>
            <person name="D'Souza A.W."/>
            <person name="Potter R.F."/>
            <person name="Wallace M."/>
            <person name="Shupe A."/>
            <person name="Patel S."/>
            <person name="Sun S."/>
            <person name="Gul D."/>
            <person name="Kwon J.H."/>
            <person name="Andleeb S."/>
            <person name="Burnham C.-A.D."/>
            <person name="Dantas G."/>
        </authorList>
    </citation>
    <scope>NUCLEOTIDE SEQUENCE [LARGE SCALE GENOMIC DNA]</scope>
    <source>
        <strain evidence="2 3">EC_073</strain>
    </source>
</reference>
<comment type="caution">
    <text evidence="2">The sequence shown here is derived from an EMBL/GenBank/DDBJ whole genome shotgun (WGS) entry which is preliminary data.</text>
</comment>
<protein>
    <recommendedName>
        <fullName evidence="4">Phage holin, lambda family</fullName>
    </recommendedName>
</protein>
<dbReference type="AlphaFoldDB" id="A0A3R9B3S3"/>
<dbReference type="InterPro" id="IPR006481">
    <property type="entry name" value="Phage_lambda_GpS_holin"/>
</dbReference>
<evidence type="ECO:0000313" key="3">
    <source>
        <dbReference type="Proteomes" id="UP000275321"/>
    </source>
</evidence>
<keyword evidence="1" id="KW-0812">Transmembrane</keyword>
<feature type="transmembrane region" description="Helical" evidence="1">
    <location>
        <begin position="22"/>
        <end position="40"/>
    </location>
</feature>
<dbReference type="RefSeq" id="WP_125365111.1">
    <property type="nucleotide sequence ID" value="NZ_RHWT01000012.1"/>
</dbReference>
<name>A0A3R9B3S3_ENTCL</name>
<evidence type="ECO:0000313" key="2">
    <source>
        <dbReference type="EMBL" id="RSB30799.1"/>
    </source>
</evidence>
<gene>
    <name evidence="2" type="ORF">EGK68_11040</name>
</gene>
<organism evidence="2 3">
    <name type="scientific">Enterobacter cloacae</name>
    <dbReference type="NCBI Taxonomy" id="550"/>
    <lineage>
        <taxon>Bacteria</taxon>
        <taxon>Pseudomonadati</taxon>
        <taxon>Pseudomonadota</taxon>
        <taxon>Gammaproteobacteria</taxon>
        <taxon>Enterobacterales</taxon>
        <taxon>Enterobacteriaceae</taxon>
        <taxon>Enterobacter</taxon>
        <taxon>Enterobacter cloacae complex</taxon>
    </lineage>
</organism>
<keyword evidence="1" id="KW-1133">Transmembrane helix</keyword>